<sequence length="105" mass="11432">MSQIPKRYLKFTEDYPEVAKAYESLGDAVHSAGPLDEKTRALIKLAISTGARLEGAVHSHARKALKAGCAPEEMRQVALLSLPTIGLPSMMAALSWIDDIIENKK</sequence>
<proteinExistence type="predicted"/>
<feature type="domain" description="Carboxymuconolactone decarboxylase-like" evidence="1">
    <location>
        <begin position="16"/>
        <end position="98"/>
    </location>
</feature>
<dbReference type="InterPro" id="IPR003779">
    <property type="entry name" value="CMD-like"/>
</dbReference>
<dbReference type="PANTHER" id="PTHR33930">
    <property type="entry name" value="ALKYL HYDROPEROXIDE REDUCTASE AHPD"/>
    <property type="match status" value="1"/>
</dbReference>
<evidence type="ECO:0000259" key="1">
    <source>
        <dbReference type="Pfam" id="PF02627"/>
    </source>
</evidence>
<dbReference type="AlphaFoldDB" id="I7A304"/>
<dbReference type="GO" id="GO:0051920">
    <property type="term" value="F:peroxiredoxin activity"/>
    <property type="evidence" value="ECO:0007669"/>
    <property type="project" value="InterPro"/>
</dbReference>
<organism evidence="2 3">
    <name type="scientific">Melioribacter roseus (strain DSM 23840 / JCM 17771 / VKM B-2668 / P3M-2)</name>
    <dbReference type="NCBI Taxonomy" id="1191523"/>
    <lineage>
        <taxon>Bacteria</taxon>
        <taxon>Pseudomonadati</taxon>
        <taxon>Ignavibacteriota</taxon>
        <taxon>Ignavibacteria</taxon>
        <taxon>Ignavibacteriales</taxon>
        <taxon>Melioribacteraceae</taxon>
        <taxon>Melioribacter</taxon>
    </lineage>
</organism>
<dbReference type="STRING" id="1191523.MROS_1077"/>
<evidence type="ECO:0000313" key="2">
    <source>
        <dbReference type="EMBL" id="AFN74316.1"/>
    </source>
</evidence>
<dbReference type="eggNOG" id="COG0599">
    <property type="taxonomic scope" value="Bacteria"/>
</dbReference>
<dbReference type="PANTHER" id="PTHR33930:SF2">
    <property type="entry name" value="BLR3452 PROTEIN"/>
    <property type="match status" value="1"/>
</dbReference>
<dbReference type="Proteomes" id="UP000009011">
    <property type="component" value="Chromosome"/>
</dbReference>
<dbReference type="EMBL" id="CP003557">
    <property type="protein sequence ID" value="AFN74316.1"/>
    <property type="molecule type" value="Genomic_DNA"/>
</dbReference>
<protein>
    <submittedName>
        <fullName evidence="2">Alkylhydroperoxidase AhpD family core domain protein</fullName>
    </submittedName>
</protein>
<dbReference type="InterPro" id="IPR029032">
    <property type="entry name" value="AhpD-like"/>
</dbReference>
<evidence type="ECO:0000313" key="3">
    <source>
        <dbReference type="Proteomes" id="UP000009011"/>
    </source>
</evidence>
<gene>
    <name evidence="2" type="ordered locus">MROS_1077</name>
</gene>
<dbReference type="RefSeq" id="WP_014855752.1">
    <property type="nucleotide sequence ID" value="NC_018178.1"/>
</dbReference>
<dbReference type="SUPFAM" id="SSF69118">
    <property type="entry name" value="AhpD-like"/>
    <property type="match status" value="1"/>
</dbReference>
<name>I7A304_MELRP</name>
<dbReference type="PATRIC" id="fig|1191523.3.peg.1140"/>
<dbReference type="KEGG" id="mro:MROS_1077"/>
<dbReference type="OrthoDB" id="1524523at2"/>
<dbReference type="Pfam" id="PF02627">
    <property type="entry name" value="CMD"/>
    <property type="match status" value="1"/>
</dbReference>
<accession>I7A304</accession>
<keyword evidence="2" id="KW-0575">Peroxidase</keyword>
<dbReference type="Gene3D" id="1.20.1290.10">
    <property type="entry name" value="AhpD-like"/>
    <property type="match status" value="1"/>
</dbReference>
<dbReference type="HOGENOM" id="CLU_160008_0_0_10"/>
<keyword evidence="3" id="KW-1185">Reference proteome</keyword>
<keyword evidence="2" id="KW-0560">Oxidoreductase</keyword>
<reference evidence="2 3" key="1">
    <citation type="journal article" date="2013" name="PLoS ONE">
        <title>Genomic analysis of Melioribacter roseus, facultatively anaerobic organotrophic bacterium representing a novel deep lineage within Bacteriodetes/Chlorobi group.</title>
        <authorList>
            <person name="Kadnikov V.V."/>
            <person name="Mardanov A.V."/>
            <person name="Podosokorskaya O.A."/>
            <person name="Gavrilov S.N."/>
            <person name="Kublanov I.V."/>
            <person name="Beletsky A.V."/>
            <person name="Bonch-Osmolovskaya E.A."/>
            <person name="Ravin N.V."/>
        </authorList>
    </citation>
    <scope>NUCLEOTIDE SEQUENCE [LARGE SCALE GENOMIC DNA]</scope>
    <source>
        <strain evidence="3">JCM 17771 / P3M-2</strain>
    </source>
</reference>